<sequence>MNDEILKQLVNFKLSLVHKTVERLPESVQKPIKGLEARVMQALYDISKEFVEKTPVGEIDRTGGLKQINVE</sequence>
<gene>
    <name evidence="1" type="ordered locus">Desmer_1989</name>
</gene>
<proteinExistence type="predicted"/>
<dbReference type="AlphaFoldDB" id="J7IQ12"/>
<keyword evidence="2" id="KW-1185">Reference proteome</keyword>
<dbReference type="KEGG" id="dmi:Desmer_1989"/>
<reference evidence="2" key="2">
    <citation type="submission" date="2012-08" db="EMBL/GenBank/DDBJ databases">
        <title>Finished genome of Desulfosporosinus meridiei DSM 13257.</title>
        <authorList>
            <person name="Huntemann M."/>
            <person name="Wei C.-L."/>
            <person name="Han J."/>
            <person name="Detter J.C."/>
            <person name="Han C."/>
            <person name="Davenport K."/>
            <person name="Daligault H."/>
            <person name="Erkkila T."/>
            <person name="Gu W."/>
            <person name="Munk A.C.C."/>
            <person name="Teshima H."/>
            <person name="Xu Y."/>
            <person name="Chain P."/>
            <person name="Tapia R."/>
            <person name="Chen A."/>
            <person name="Krypides N."/>
            <person name="Mavromatis K."/>
            <person name="Markowitz V."/>
            <person name="Szeto E."/>
            <person name="Ivanova N."/>
            <person name="Mikhailova N."/>
            <person name="Ovchinnikova G."/>
            <person name="Pagani I."/>
            <person name="Pati A."/>
            <person name="Goodwin L."/>
            <person name="Peters L."/>
            <person name="Pitluck S."/>
            <person name="Woyke T."/>
            <person name="Pester M."/>
            <person name="Spring S."/>
            <person name="Ollivier B."/>
            <person name="Rattei T."/>
            <person name="Klenk H.-P."/>
            <person name="Wagner M."/>
            <person name="Loy A."/>
        </authorList>
    </citation>
    <scope>NUCLEOTIDE SEQUENCE [LARGE SCALE GENOMIC DNA]</scope>
    <source>
        <strain evidence="2">ATCC BAA-275 / DSM 13257 / NCIMB 13706 / S10</strain>
    </source>
</reference>
<dbReference type="HOGENOM" id="CLU_2733481_0_0_9"/>
<evidence type="ECO:0000313" key="1">
    <source>
        <dbReference type="EMBL" id="AFQ43937.1"/>
    </source>
</evidence>
<dbReference type="RefSeq" id="WP_014902851.1">
    <property type="nucleotide sequence ID" value="NC_018515.1"/>
</dbReference>
<protein>
    <submittedName>
        <fullName evidence="1">Uncharacterized protein</fullName>
    </submittedName>
</protein>
<dbReference type="EMBL" id="CP003629">
    <property type="protein sequence ID" value="AFQ43937.1"/>
    <property type="molecule type" value="Genomic_DNA"/>
</dbReference>
<accession>J7IQ12</accession>
<reference evidence="1 2" key="1">
    <citation type="journal article" date="2012" name="J. Bacteriol.">
        <title>Complete genome sequences of Desulfosporosinus orientis DSM765T, Desulfosporosinus youngiae DSM17734T, Desulfosporosinus meridiei DSM13257T, and Desulfosporosinus acidiphilus DSM22704T.</title>
        <authorList>
            <person name="Pester M."/>
            <person name="Brambilla E."/>
            <person name="Alazard D."/>
            <person name="Rattei T."/>
            <person name="Weinmaier T."/>
            <person name="Han J."/>
            <person name="Lucas S."/>
            <person name="Lapidus A."/>
            <person name="Cheng J.F."/>
            <person name="Goodwin L."/>
            <person name="Pitluck S."/>
            <person name="Peters L."/>
            <person name="Ovchinnikova G."/>
            <person name="Teshima H."/>
            <person name="Detter J.C."/>
            <person name="Han C.S."/>
            <person name="Tapia R."/>
            <person name="Land M.L."/>
            <person name="Hauser L."/>
            <person name="Kyrpides N.C."/>
            <person name="Ivanova N.N."/>
            <person name="Pagani I."/>
            <person name="Huntmann M."/>
            <person name="Wei C.L."/>
            <person name="Davenport K.W."/>
            <person name="Daligault H."/>
            <person name="Chain P.S."/>
            <person name="Chen A."/>
            <person name="Mavromatis K."/>
            <person name="Markowitz V."/>
            <person name="Szeto E."/>
            <person name="Mikhailova N."/>
            <person name="Pati A."/>
            <person name="Wagner M."/>
            <person name="Woyke T."/>
            <person name="Ollivier B."/>
            <person name="Klenk H.P."/>
            <person name="Spring S."/>
            <person name="Loy A."/>
        </authorList>
    </citation>
    <scope>NUCLEOTIDE SEQUENCE [LARGE SCALE GENOMIC DNA]</scope>
    <source>
        <strain evidence="2">ATCC BAA-275 / DSM 13257 / NCIMB 13706 / S10</strain>
    </source>
</reference>
<organism evidence="1 2">
    <name type="scientific">Desulfosporosinus meridiei (strain ATCC BAA-275 / DSM 13257 / KCTC 12902 / NCIMB 13706 / S10)</name>
    <dbReference type="NCBI Taxonomy" id="768704"/>
    <lineage>
        <taxon>Bacteria</taxon>
        <taxon>Bacillati</taxon>
        <taxon>Bacillota</taxon>
        <taxon>Clostridia</taxon>
        <taxon>Eubacteriales</taxon>
        <taxon>Desulfitobacteriaceae</taxon>
        <taxon>Desulfosporosinus</taxon>
    </lineage>
</organism>
<dbReference type="OrthoDB" id="1799125at2"/>
<dbReference type="STRING" id="768704.Desmer_1989"/>
<dbReference type="Proteomes" id="UP000005262">
    <property type="component" value="Chromosome"/>
</dbReference>
<name>J7IQ12_DESMD</name>
<evidence type="ECO:0000313" key="2">
    <source>
        <dbReference type="Proteomes" id="UP000005262"/>
    </source>
</evidence>